<dbReference type="AlphaFoldDB" id="A0A6P2CSN3"/>
<name>A0A6P2CSN3_9BACT</name>
<dbReference type="KEGG" id="gms:SOIL9_57730"/>
<dbReference type="RefSeq" id="WP_162666873.1">
    <property type="nucleotide sequence ID" value="NZ_LR593886.1"/>
</dbReference>
<gene>
    <name evidence="1" type="ORF">SOIL9_57730</name>
</gene>
<keyword evidence="2" id="KW-1185">Reference proteome</keyword>
<dbReference type="InterPro" id="IPR014338">
    <property type="entry name" value="CHP02996_rpt-companion-dom"/>
</dbReference>
<evidence type="ECO:0000313" key="1">
    <source>
        <dbReference type="EMBL" id="VTR91941.1"/>
    </source>
</evidence>
<dbReference type="Pfam" id="PF13516">
    <property type="entry name" value="LRR_6"/>
    <property type="match status" value="3"/>
</dbReference>
<dbReference type="GO" id="GO:0005829">
    <property type="term" value="C:cytosol"/>
    <property type="evidence" value="ECO:0007669"/>
    <property type="project" value="TreeGrafter"/>
</dbReference>
<reference evidence="1 2" key="1">
    <citation type="submission" date="2019-05" db="EMBL/GenBank/DDBJ databases">
        <authorList>
            <consortium name="Science for Life Laboratories"/>
        </authorList>
    </citation>
    <scope>NUCLEOTIDE SEQUENCE [LARGE SCALE GENOMIC DNA]</scope>
    <source>
        <strain evidence="1">Soil9</strain>
    </source>
</reference>
<dbReference type="PANTHER" id="PTHR24113:SF15">
    <property type="entry name" value="NACHT DOMAIN-CONTAINING PROTEIN"/>
    <property type="match status" value="1"/>
</dbReference>
<evidence type="ECO:0000313" key="2">
    <source>
        <dbReference type="Proteomes" id="UP000464178"/>
    </source>
</evidence>
<dbReference type="NCBIfam" id="TIGR02996">
    <property type="entry name" value="rpt_mate_G_obs"/>
    <property type="match status" value="1"/>
</dbReference>
<sequence length="326" mass="37068">MNERDALLRAVCDTPDDDTPRLVFADWLQEHGDEARAEFIRVQIALARGDASARLKEREQELFAAHQEVWEQPFEKFKAANSFRNLIYDVFFHRGFIRALVICDEEKQFADHATEVFQLAPIQRITFFHKWPHAASAECAELLRLKELRIYRAGFETKALGALLRSKSLLNVTRLELIADNDNGYLTAEGIELLSRSTALPALRHLDLSYNCIWLAILTEGDLIGQLESLKLRCTDIDDSGAEVLARCERLRSLTHLDLTANRIGDRGLRALATSRNLPRLTTLDLRHNLYDTEGGVEIRGCTPETRQILEDRFGAGVLIDGRLEE</sequence>
<evidence type="ECO:0008006" key="3">
    <source>
        <dbReference type="Google" id="ProtNLM"/>
    </source>
</evidence>
<dbReference type="InterPro" id="IPR032675">
    <property type="entry name" value="LRR_dom_sf"/>
</dbReference>
<organism evidence="1 2">
    <name type="scientific">Gemmata massiliana</name>
    <dbReference type="NCBI Taxonomy" id="1210884"/>
    <lineage>
        <taxon>Bacteria</taxon>
        <taxon>Pseudomonadati</taxon>
        <taxon>Planctomycetota</taxon>
        <taxon>Planctomycetia</taxon>
        <taxon>Gemmatales</taxon>
        <taxon>Gemmataceae</taxon>
        <taxon>Gemmata</taxon>
    </lineage>
</organism>
<dbReference type="InterPro" id="IPR027038">
    <property type="entry name" value="RanGap"/>
</dbReference>
<dbReference type="GO" id="GO:0005096">
    <property type="term" value="F:GTPase activator activity"/>
    <property type="evidence" value="ECO:0007669"/>
    <property type="project" value="InterPro"/>
</dbReference>
<dbReference type="GO" id="GO:0048471">
    <property type="term" value="C:perinuclear region of cytoplasm"/>
    <property type="evidence" value="ECO:0007669"/>
    <property type="project" value="TreeGrafter"/>
</dbReference>
<protein>
    <recommendedName>
        <fullName evidence="3">Repeat-companion domain protein</fullName>
    </recommendedName>
</protein>
<dbReference type="GO" id="GO:0006913">
    <property type="term" value="P:nucleocytoplasmic transport"/>
    <property type="evidence" value="ECO:0007669"/>
    <property type="project" value="TreeGrafter"/>
</dbReference>
<dbReference type="Gene3D" id="3.80.10.10">
    <property type="entry name" value="Ribonuclease Inhibitor"/>
    <property type="match status" value="2"/>
</dbReference>
<dbReference type="PANTHER" id="PTHR24113">
    <property type="entry name" value="RAN GTPASE-ACTIVATING PROTEIN 1"/>
    <property type="match status" value="1"/>
</dbReference>
<dbReference type="GO" id="GO:0031267">
    <property type="term" value="F:small GTPase binding"/>
    <property type="evidence" value="ECO:0007669"/>
    <property type="project" value="TreeGrafter"/>
</dbReference>
<accession>A0A6P2CSN3</accession>
<proteinExistence type="predicted"/>
<dbReference type="EMBL" id="LR593886">
    <property type="protein sequence ID" value="VTR91941.1"/>
    <property type="molecule type" value="Genomic_DNA"/>
</dbReference>
<dbReference type="InterPro" id="IPR001611">
    <property type="entry name" value="Leu-rich_rpt"/>
</dbReference>
<dbReference type="Proteomes" id="UP000464178">
    <property type="component" value="Chromosome"/>
</dbReference>
<dbReference type="SUPFAM" id="SSF52047">
    <property type="entry name" value="RNI-like"/>
    <property type="match status" value="1"/>
</dbReference>